<dbReference type="GO" id="GO:0006508">
    <property type="term" value="P:proteolysis"/>
    <property type="evidence" value="ECO:0007669"/>
    <property type="project" value="InterPro"/>
</dbReference>
<feature type="transmembrane region" description="Helical" evidence="8">
    <location>
        <begin position="275"/>
        <end position="294"/>
    </location>
</feature>
<keyword evidence="3 6" id="KW-1015">Disulfide bond</keyword>
<name>A0A2G8KLG8_STIJA</name>
<dbReference type="OrthoDB" id="10067372at2759"/>
<dbReference type="STRING" id="307972.A0A2G8KLG8"/>
<evidence type="ECO:0000256" key="2">
    <source>
        <dbReference type="ARBA" id="ARBA00022729"/>
    </source>
</evidence>
<dbReference type="GO" id="GO:0008237">
    <property type="term" value="F:metallopeptidase activity"/>
    <property type="evidence" value="ECO:0007669"/>
    <property type="project" value="InterPro"/>
</dbReference>
<dbReference type="GO" id="GO:0016020">
    <property type="term" value="C:membrane"/>
    <property type="evidence" value="ECO:0007669"/>
    <property type="project" value="InterPro"/>
</dbReference>
<dbReference type="GO" id="GO:0008241">
    <property type="term" value="F:peptidyl-dipeptidase activity"/>
    <property type="evidence" value="ECO:0007669"/>
    <property type="project" value="InterPro"/>
</dbReference>
<reference evidence="9 10" key="1">
    <citation type="journal article" date="2017" name="PLoS Biol.">
        <title>The sea cucumber genome provides insights into morphological evolution and visceral regeneration.</title>
        <authorList>
            <person name="Zhang X."/>
            <person name="Sun L."/>
            <person name="Yuan J."/>
            <person name="Sun Y."/>
            <person name="Gao Y."/>
            <person name="Zhang L."/>
            <person name="Li S."/>
            <person name="Dai H."/>
            <person name="Hamel J.F."/>
            <person name="Liu C."/>
            <person name="Yu Y."/>
            <person name="Liu S."/>
            <person name="Lin W."/>
            <person name="Guo K."/>
            <person name="Jin S."/>
            <person name="Xu P."/>
            <person name="Storey K.B."/>
            <person name="Huan P."/>
            <person name="Zhang T."/>
            <person name="Zhou Y."/>
            <person name="Zhang J."/>
            <person name="Lin C."/>
            <person name="Li X."/>
            <person name="Xing L."/>
            <person name="Huo D."/>
            <person name="Sun M."/>
            <person name="Wang L."/>
            <person name="Mercier A."/>
            <person name="Li F."/>
            <person name="Yang H."/>
            <person name="Xiang J."/>
        </authorList>
    </citation>
    <scope>NUCLEOTIDE SEQUENCE [LARGE SCALE GENOMIC DNA]</scope>
    <source>
        <strain evidence="9">Shaxun</strain>
        <tissue evidence="9">Muscle</tissue>
    </source>
</reference>
<keyword evidence="8" id="KW-0812">Transmembrane</keyword>
<evidence type="ECO:0000256" key="5">
    <source>
        <dbReference type="PIRSR" id="PIRSR601548-2"/>
    </source>
</evidence>
<proteinExistence type="inferred from homology"/>
<dbReference type="Proteomes" id="UP000230750">
    <property type="component" value="Unassembled WGS sequence"/>
</dbReference>
<evidence type="ECO:0000313" key="9">
    <source>
        <dbReference type="EMBL" id="PIK48864.1"/>
    </source>
</evidence>
<evidence type="ECO:0000256" key="1">
    <source>
        <dbReference type="ARBA" id="ARBA00008139"/>
    </source>
</evidence>
<keyword evidence="10" id="KW-1185">Reference proteome</keyword>
<accession>A0A2G8KLG8</accession>
<protein>
    <recommendedName>
        <fullName evidence="11">Angiotensin-converting enzyme</fullName>
    </recommendedName>
</protein>
<feature type="disulfide bond" evidence="6">
    <location>
        <begin position="80"/>
        <end position="92"/>
    </location>
</feature>
<gene>
    <name evidence="9" type="ORF">BSL78_14266</name>
</gene>
<organism evidence="9 10">
    <name type="scientific">Stichopus japonicus</name>
    <name type="common">Sea cucumber</name>
    <dbReference type="NCBI Taxonomy" id="307972"/>
    <lineage>
        <taxon>Eukaryota</taxon>
        <taxon>Metazoa</taxon>
        <taxon>Echinodermata</taxon>
        <taxon>Eleutherozoa</taxon>
        <taxon>Echinozoa</taxon>
        <taxon>Holothuroidea</taxon>
        <taxon>Aspidochirotacea</taxon>
        <taxon>Aspidochirotida</taxon>
        <taxon>Stichopodidae</taxon>
        <taxon>Apostichopus</taxon>
    </lineage>
</organism>
<dbReference type="PROSITE" id="PS52011">
    <property type="entry name" value="PEPTIDASE_M2"/>
    <property type="match status" value="1"/>
</dbReference>
<dbReference type="InterPro" id="IPR001548">
    <property type="entry name" value="Peptidase_M2"/>
</dbReference>
<evidence type="ECO:0000256" key="3">
    <source>
        <dbReference type="ARBA" id="ARBA00023157"/>
    </source>
</evidence>
<dbReference type="Pfam" id="PF01401">
    <property type="entry name" value="Peptidase_M2"/>
    <property type="match status" value="1"/>
</dbReference>
<dbReference type="AlphaFoldDB" id="A0A2G8KLG8"/>
<comment type="caution">
    <text evidence="9">The sequence shown here is derived from an EMBL/GenBank/DDBJ whole genome shotgun (WGS) entry which is preliminary data.</text>
</comment>
<comment type="similarity">
    <text evidence="1 7">Belongs to the peptidase M2 family.</text>
</comment>
<feature type="binding site" evidence="5">
    <location>
        <position position="58"/>
    </location>
    <ligand>
        <name>chloride</name>
        <dbReference type="ChEBI" id="CHEBI:17996"/>
        <label>1</label>
    </ligand>
</feature>
<evidence type="ECO:0000256" key="6">
    <source>
        <dbReference type="PIRSR" id="PIRSR601548-4"/>
    </source>
</evidence>
<keyword evidence="8" id="KW-0472">Membrane</keyword>
<dbReference type="PANTHER" id="PTHR10514:SF27">
    <property type="entry name" value="ANGIOTENSIN-CONVERTING ENZYME"/>
    <property type="match status" value="1"/>
</dbReference>
<sequence length="295" mass="33143">MSLNFDLYGAHFLWFFPFLYKYRTKYQGVKPPVKRSSTDFDLLLNTIFRLEPHTSGTREEASLAYQSRKLTEYQFHEALCDAAGHTGPLHKCDIYQSTEAGTKLGDMLKLGSSRPWPEALEAITGSRDMSAEPLIEFFKPLIDWLEVQNEMNGDVVGWEDVRLTFWEHLDALMILRLFTYCPVPPLTSIPYSPPPTLPHTLPSSLLLSTLSPHLLSHLLPSIPLIPYLPSSSSPFLLPSPLLSLPPLPSSPLFVPKENKAYFIFLFSPTDNPGSAVSYGGSWIVLLLCTLLALFN</sequence>
<evidence type="ECO:0000256" key="4">
    <source>
        <dbReference type="ARBA" id="ARBA00023180"/>
    </source>
</evidence>
<evidence type="ECO:0000256" key="8">
    <source>
        <dbReference type="SAM" id="Phobius"/>
    </source>
</evidence>
<dbReference type="EMBL" id="MRZV01000496">
    <property type="protein sequence ID" value="PIK48864.1"/>
    <property type="molecule type" value="Genomic_DNA"/>
</dbReference>
<evidence type="ECO:0000313" key="10">
    <source>
        <dbReference type="Proteomes" id="UP000230750"/>
    </source>
</evidence>
<comment type="caution">
    <text evidence="7">Lacks conserved residue(s) required for the propagation of feature annotation.</text>
</comment>
<keyword evidence="2" id="KW-0732">Signal</keyword>
<dbReference type="PANTHER" id="PTHR10514">
    <property type="entry name" value="ANGIOTENSIN-CONVERTING ENZYME"/>
    <property type="match status" value="1"/>
</dbReference>
<evidence type="ECO:0000256" key="7">
    <source>
        <dbReference type="PROSITE-ProRule" id="PRU01355"/>
    </source>
</evidence>
<evidence type="ECO:0008006" key="11">
    <source>
        <dbReference type="Google" id="ProtNLM"/>
    </source>
</evidence>
<keyword evidence="4" id="KW-0325">Glycoprotein</keyword>
<dbReference type="SUPFAM" id="SSF55486">
    <property type="entry name" value="Metalloproteases ('zincins'), catalytic domain"/>
    <property type="match status" value="1"/>
</dbReference>
<keyword evidence="8" id="KW-1133">Transmembrane helix</keyword>